<reference evidence="2" key="1">
    <citation type="submission" date="2023-06" db="EMBL/GenBank/DDBJ databases">
        <authorList>
            <consortium name="Lawrence Berkeley National Laboratory"/>
            <person name="Ahrendt S."/>
            <person name="Sahu N."/>
            <person name="Indic B."/>
            <person name="Wong-Bajracharya J."/>
            <person name="Merenyi Z."/>
            <person name="Ke H.-M."/>
            <person name="Monk M."/>
            <person name="Kocsube S."/>
            <person name="Drula E."/>
            <person name="Lipzen A."/>
            <person name="Balint B."/>
            <person name="Henrissat B."/>
            <person name="Andreopoulos B."/>
            <person name="Martin F.M."/>
            <person name="Harder C.B."/>
            <person name="Rigling D."/>
            <person name="Ford K.L."/>
            <person name="Foster G.D."/>
            <person name="Pangilinan J."/>
            <person name="Papanicolaou A."/>
            <person name="Barry K."/>
            <person name="LaButti K."/>
            <person name="Viragh M."/>
            <person name="Koriabine M."/>
            <person name="Yan M."/>
            <person name="Riley R."/>
            <person name="Champramary S."/>
            <person name="Plett K.L."/>
            <person name="Tsai I.J."/>
            <person name="Slot J."/>
            <person name="Sipos G."/>
            <person name="Plett J."/>
            <person name="Nagy L.G."/>
            <person name="Grigoriev I.V."/>
        </authorList>
    </citation>
    <scope>NUCLEOTIDE SEQUENCE</scope>
    <source>
        <strain evidence="2">FPL87.14</strain>
    </source>
</reference>
<organism evidence="2 3">
    <name type="scientific">Armillaria borealis</name>
    <dbReference type="NCBI Taxonomy" id="47425"/>
    <lineage>
        <taxon>Eukaryota</taxon>
        <taxon>Fungi</taxon>
        <taxon>Dikarya</taxon>
        <taxon>Basidiomycota</taxon>
        <taxon>Agaricomycotina</taxon>
        <taxon>Agaricomycetes</taxon>
        <taxon>Agaricomycetidae</taxon>
        <taxon>Agaricales</taxon>
        <taxon>Marasmiineae</taxon>
        <taxon>Physalacriaceae</taxon>
        <taxon>Armillaria</taxon>
    </lineage>
</organism>
<gene>
    <name evidence="2" type="ORF">EV421DRAFT_1738885</name>
</gene>
<dbReference type="AlphaFoldDB" id="A0AA39JBH8"/>
<evidence type="ECO:0000313" key="2">
    <source>
        <dbReference type="EMBL" id="KAK0437653.1"/>
    </source>
</evidence>
<dbReference type="Proteomes" id="UP001175226">
    <property type="component" value="Unassembled WGS sequence"/>
</dbReference>
<name>A0AA39JBH8_9AGAR</name>
<evidence type="ECO:0000313" key="3">
    <source>
        <dbReference type="Proteomes" id="UP001175226"/>
    </source>
</evidence>
<comment type="caution">
    <text evidence="2">The sequence shown here is derived from an EMBL/GenBank/DDBJ whole genome shotgun (WGS) entry which is preliminary data.</text>
</comment>
<keyword evidence="3" id="KW-1185">Reference proteome</keyword>
<proteinExistence type="predicted"/>
<protein>
    <recommendedName>
        <fullName evidence="4">F-box domain-containing protein</fullName>
    </recommendedName>
</protein>
<evidence type="ECO:0008006" key="4">
    <source>
        <dbReference type="Google" id="ProtNLM"/>
    </source>
</evidence>
<sequence>MITPSDIHKLSEVYRHLTTSNNAPLDCEYKEIASLLREAEELMKSLRQQLALDDERMESLIIAWHGDPYAGPTGEDYSALHETYKFIELHQPVLSTIRQMPPEILLHTLSRDDWRYYSNVHQTRLGPWSFSRISRLWCTVSLSLNQLWSEFSFNEINAAACSAAPLAMLKLWLDRSGNAPLWIFGEVACSMTVPSYEAMAQLIGRPKKTLLLAYRKSFPRRSRMAQNLTCPSCSCGYFMLERWTSLHIFSPPPPIMHTGICLLNVAWKAAKVIDHLTLPWLETFGITASTVSKVAAFLHRLRCTLEALYIRDPVPLGGHLSRILNMVPHLKSPSLQWTPDVVQGADHVNNHVSILSKLSVVKDGRPVLLPSLQSLSIQIDESFKPRGLLHMLELRSHHSRCADNNCQLLKNVELEGKTKEVLLTAVKLYISAHEKELDSSIKIPFL</sequence>
<keyword evidence="1" id="KW-0175">Coiled coil</keyword>
<dbReference type="EMBL" id="JAUEPT010000047">
    <property type="protein sequence ID" value="KAK0437653.1"/>
    <property type="molecule type" value="Genomic_DNA"/>
</dbReference>
<evidence type="ECO:0000256" key="1">
    <source>
        <dbReference type="SAM" id="Coils"/>
    </source>
</evidence>
<feature type="coiled-coil region" evidence="1">
    <location>
        <begin position="25"/>
        <end position="56"/>
    </location>
</feature>
<accession>A0AA39JBH8</accession>